<sequence>MTYKNKKSLDQWALTSSETQNQTTQELKRLSILIPKENYQTIMTQRIHQLLQEGIFSIDETQAMKAPNISSYIRYLIEEDLKKQSQ</sequence>
<feature type="region of interest" description="Disordered" evidence="1">
    <location>
        <begin position="1"/>
        <end position="22"/>
    </location>
</feature>
<organism evidence="2 3">
    <name type="scientific">Entomospira nematocerorum</name>
    <dbReference type="NCBI Taxonomy" id="2719987"/>
    <lineage>
        <taxon>Bacteria</taxon>
        <taxon>Pseudomonadati</taxon>
        <taxon>Spirochaetota</taxon>
        <taxon>Spirochaetia</taxon>
        <taxon>Spirochaetales</taxon>
        <taxon>Spirochaetaceae</taxon>
        <taxon>Entomospira</taxon>
    </lineage>
</organism>
<dbReference type="EMBL" id="JAATLK010000006">
    <property type="protein sequence ID" value="NIZ47832.1"/>
    <property type="molecule type" value="Genomic_DNA"/>
</dbReference>
<comment type="caution">
    <text evidence="2">The sequence shown here is derived from an EMBL/GenBank/DDBJ whole genome shotgun (WGS) entry which is preliminary data.</text>
</comment>
<evidence type="ECO:0000256" key="1">
    <source>
        <dbReference type="SAM" id="MobiDB-lite"/>
    </source>
</evidence>
<name>A0A968GEY3_9SPIO</name>
<reference evidence="2" key="1">
    <citation type="submission" date="2020-03" db="EMBL/GenBank/DDBJ databases">
        <title>Spirochaetal bacteria isolated from arthropods constitute a novel genus Entomospira genus novum within the order Spirochaetales.</title>
        <authorList>
            <person name="Grana-Miraglia L."/>
            <person name="Sikutova S."/>
            <person name="Fingerle V."/>
            <person name="Sing A."/>
            <person name="Castillo-Ramirez S."/>
            <person name="Margos G."/>
            <person name="Rudolf I."/>
        </authorList>
    </citation>
    <scope>NUCLEOTIDE SEQUENCE</scope>
    <source>
        <strain evidence="2">BR208</strain>
    </source>
</reference>
<dbReference type="Proteomes" id="UP000752013">
    <property type="component" value="Unassembled WGS sequence"/>
</dbReference>
<keyword evidence="3" id="KW-1185">Reference proteome</keyword>
<dbReference type="RefSeq" id="WP_167704645.1">
    <property type="nucleotide sequence ID" value="NZ_CP118173.1"/>
</dbReference>
<evidence type="ECO:0000313" key="2">
    <source>
        <dbReference type="EMBL" id="NIZ47832.1"/>
    </source>
</evidence>
<evidence type="ECO:0000313" key="3">
    <source>
        <dbReference type="Proteomes" id="UP000752013"/>
    </source>
</evidence>
<dbReference type="AlphaFoldDB" id="A0A968GEY3"/>
<proteinExistence type="predicted"/>
<protein>
    <submittedName>
        <fullName evidence="2">Uncharacterized protein</fullName>
    </submittedName>
</protein>
<gene>
    <name evidence="2" type="ORF">HCT46_07880</name>
</gene>
<accession>A0A968GEY3</accession>